<feature type="chain" id="PRO_5006867443" evidence="3">
    <location>
        <begin position="25"/>
        <end position="783"/>
    </location>
</feature>
<feature type="transmembrane region" description="Helical" evidence="2">
    <location>
        <begin position="100"/>
        <end position="127"/>
    </location>
</feature>
<dbReference type="Proteomes" id="UP000054937">
    <property type="component" value="Unassembled WGS sequence"/>
</dbReference>
<keyword evidence="3" id="KW-0732">Signal</keyword>
<feature type="transmembrane region" description="Helical" evidence="2">
    <location>
        <begin position="366"/>
        <end position="389"/>
    </location>
</feature>
<keyword evidence="5" id="KW-1185">Reference proteome</keyword>
<feature type="region of interest" description="Disordered" evidence="1">
    <location>
        <begin position="761"/>
        <end position="783"/>
    </location>
</feature>
<keyword evidence="2" id="KW-0472">Membrane</keyword>
<evidence type="ECO:0000313" key="5">
    <source>
        <dbReference type="Proteomes" id="UP000054937"/>
    </source>
</evidence>
<evidence type="ECO:0000256" key="2">
    <source>
        <dbReference type="SAM" id="Phobius"/>
    </source>
</evidence>
<keyword evidence="2" id="KW-1133">Transmembrane helix</keyword>
<keyword evidence="2" id="KW-0812">Transmembrane</keyword>
<feature type="compositionally biased region" description="Polar residues" evidence="1">
    <location>
        <begin position="770"/>
        <end position="783"/>
    </location>
</feature>
<feature type="transmembrane region" description="Helical" evidence="2">
    <location>
        <begin position="396"/>
        <end position="422"/>
    </location>
</feature>
<evidence type="ECO:0000313" key="4">
    <source>
        <dbReference type="EMBL" id="KRX01457.1"/>
    </source>
</evidence>
<feature type="transmembrane region" description="Helical" evidence="2">
    <location>
        <begin position="148"/>
        <end position="171"/>
    </location>
</feature>
<organism evidence="4 5">
    <name type="scientific">Pseudocohnilembus persalinus</name>
    <name type="common">Ciliate</name>
    <dbReference type="NCBI Taxonomy" id="266149"/>
    <lineage>
        <taxon>Eukaryota</taxon>
        <taxon>Sar</taxon>
        <taxon>Alveolata</taxon>
        <taxon>Ciliophora</taxon>
        <taxon>Intramacronucleata</taxon>
        <taxon>Oligohymenophorea</taxon>
        <taxon>Scuticociliatia</taxon>
        <taxon>Philasterida</taxon>
        <taxon>Pseudocohnilembidae</taxon>
        <taxon>Pseudocohnilembus</taxon>
    </lineage>
</organism>
<protein>
    <submittedName>
        <fullName evidence="4">Uncharacterized protein</fullName>
    </submittedName>
</protein>
<proteinExistence type="predicted"/>
<name>A0A0V0QGN5_PSEPJ</name>
<dbReference type="InParanoid" id="A0A0V0QGN5"/>
<dbReference type="EMBL" id="LDAU01000170">
    <property type="protein sequence ID" value="KRX01457.1"/>
    <property type="molecule type" value="Genomic_DNA"/>
</dbReference>
<feature type="signal peptide" evidence="3">
    <location>
        <begin position="1"/>
        <end position="24"/>
    </location>
</feature>
<reference evidence="4 5" key="1">
    <citation type="journal article" date="2015" name="Sci. Rep.">
        <title>Genome of the facultative scuticociliatosis pathogen Pseudocohnilembus persalinus provides insight into its virulence through horizontal gene transfer.</title>
        <authorList>
            <person name="Xiong J."/>
            <person name="Wang G."/>
            <person name="Cheng J."/>
            <person name="Tian M."/>
            <person name="Pan X."/>
            <person name="Warren A."/>
            <person name="Jiang C."/>
            <person name="Yuan D."/>
            <person name="Miao W."/>
        </authorList>
    </citation>
    <scope>NUCLEOTIDE SEQUENCE [LARGE SCALE GENOMIC DNA]</scope>
    <source>
        <strain evidence="4">36N120E</strain>
    </source>
</reference>
<evidence type="ECO:0000256" key="3">
    <source>
        <dbReference type="SAM" id="SignalP"/>
    </source>
</evidence>
<dbReference type="OMA" id="IISISMW"/>
<accession>A0A0V0QGN5</accession>
<feature type="transmembrane region" description="Helical" evidence="2">
    <location>
        <begin position="719"/>
        <end position="740"/>
    </location>
</feature>
<evidence type="ECO:0000256" key="1">
    <source>
        <dbReference type="SAM" id="MobiDB-lite"/>
    </source>
</evidence>
<comment type="caution">
    <text evidence="4">The sequence shown here is derived from an EMBL/GenBank/DDBJ whole genome shotgun (WGS) entry which is preliminary data.</text>
</comment>
<sequence length="783" mass="87562">MLQKNKIQLLIVVFLGLSFQTAYGVSTSAEVKEYFCKLYEDKSGEMISGDYSYSEEEVSDAKDFVKGKIGDENYLDLYINDEISESELIEELIKLCIPAFVVFGIALLCTILCGVRWILACCCCCCCKKNKEKYIEKGEEIKISKFRYGLPMVINIIGFIMLIVCSIIGIIRGLKFFNGYYMAQCQISSFFDDFNAENTEEDWVGLIKLSRILKEVQSDFITEVNNAFGGTAGDFIQDDYTDLTSQNNALEPSSPGYQYSDGTNDFDSTFYTARYGPKTVDGSHLYVIDKIVVDGVSVLRDSLQEVQESGENILGGDGGASFTQTLKDGDEQIQDFIKQIDDSSVDFYDSGTSVDDSTLDLAEQGIAAYFGVCLLFGLISTVSGICVLYKKKYCCNIFLCFGAIFQVIFGLVGAILLAVFYATVQASLMACDYSFQVITEYPKFQELKLGEDINTKVKICSAQYGGDGNIVAEFNIEDQINNLKELTQNINDSISTFSEQKETFDDADATFQEALDNLDQLIETFAYTDFDGSEQTDMSTALDGLINLSSNRQTYCTTEASYFVYDDDNCSTYPLGDFYQVADDTEDPTDGQCYNLNEYEDKNWTGAYNLDRTGGNCFMDNAGLMNTMKVIKDKNVDSIINYNAVDGLKTAVSNYYNVESKNYINGIQTMSNNIDSLLNDIEVLTGVDDGSAGNLNCLFVGQAISDINSAMCVDTIPDMYWFSITLLCNSIAIIISYFGAICARFRFQEKEIDEKINKKIKQNENKQQQMPANQQYDQNYTKY</sequence>
<gene>
    <name evidence="4" type="ORF">PPERSA_01360</name>
</gene>
<dbReference type="AlphaFoldDB" id="A0A0V0QGN5"/>